<proteinExistence type="predicted"/>
<evidence type="ECO:0000313" key="1">
    <source>
        <dbReference type="EMBL" id="MBA8919219.1"/>
    </source>
</evidence>
<comment type="caution">
    <text evidence="1">The sequence shown here is derived from an EMBL/GenBank/DDBJ whole genome shotgun (WGS) entry which is preliminary data.</text>
</comment>
<dbReference type="Proteomes" id="UP000517315">
    <property type="component" value="Unassembled WGS sequence"/>
</dbReference>
<gene>
    <name evidence="1" type="ORF">HNP39_002975</name>
</gene>
<organism evidence="1 2">
    <name type="scientific">Bacillus aerius</name>
    <dbReference type="NCBI Taxonomy" id="293388"/>
    <lineage>
        <taxon>Bacteria</taxon>
        <taxon>Bacillati</taxon>
        <taxon>Bacillota</taxon>
        <taxon>Bacilli</taxon>
        <taxon>Bacillales</taxon>
        <taxon>Bacillaceae</taxon>
        <taxon>Bacillus</taxon>
    </lineage>
</organism>
<protein>
    <submittedName>
        <fullName evidence="1">Uncharacterized protein</fullName>
    </submittedName>
</protein>
<reference evidence="1 2" key="1">
    <citation type="submission" date="2020-08" db="EMBL/GenBank/DDBJ databases">
        <title>Functional genomics of gut bacteria from endangered species of beetles.</title>
        <authorList>
            <person name="Carlos-Shanley C."/>
        </authorList>
    </citation>
    <scope>NUCLEOTIDE SEQUENCE [LARGE SCALE GENOMIC DNA]</scope>
    <source>
        <strain evidence="1 2">S00152</strain>
    </source>
</reference>
<sequence>MFCPPLDLERFYLRIIRIMKKEMKIGRLKLYLSNKRALLKKHEIFLEKCIDPFV</sequence>
<dbReference type="EMBL" id="JACJIG010000004">
    <property type="protein sequence ID" value="MBA8919219.1"/>
    <property type="molecule type" value="Genomic_DNA"/>
</dbReference>
<evidence type="ECO:0000313" key="2">
    <source>
        <dbReference type="Proteomes" id="UP000517315"/>
    </source>
</evidence>
<name>A0ABR6B511_9BACI</name>
<accession>A0ABR6B511</accession>
<keyword evidence="2" id="KW-1185">Reference proteome</keyword>